<organism evidence="9 10">
    <name type="scientific">Oceanococcus atlanticus</name>
    <dbReference type="NCBI Taxonomy" id="1317117"/>
    <lineage>
        <taxon>Bacteria</taxon>
        <taxon>Pseudomonadati</taxon>
        <taxon>Pseudomonadota</taxon>
        <taxon>Gammaproteobacteria</taxon>
        <taxon>Chromatiales</taxon>
        <taxon>Oceanococcaceae</taxon>
        <taxon>Oceanococcus</taxon>
    </lineage>
</organism>
<feature type="domain" description="Acyl-CoA dehydrogenase/oxidase C-terminal" evidence="6">
    <location>
        <begin position="315"/>
        <end position="470"/>
    </location>
</feature>
<evidence type="ECO:0000313" key="9">
    <source>
        <dbReference type="EMBL" id="ORE85849.1"/>
    </source>
</evidence>
<name>A0A1Y1SB43_9GAMM</name>
<keyword evidence="5" id="KW-0560">Oxidoreductase</keyword>
<dbReference type="InterPro" id="IPR052904">
    <property type="entry name" value="Acyl-CoA_dehydrogenase-like"/>
</dbReference>
<dbReference type="InterPro" id="IPR009075">
    <property type="entry name" value="AcylCo_DH/oxidase_C"/>
</dbReference>
<feature type="domain" description="Acyl-CoA oxidase/dehydrogenase middle" evidence="7">
    <location>
        <begin position="208"/>
        <end position="304"/>
    </location>
</feature>
<dbReference type="PANTHER" id="PTHR42707:SF3">
    <property type="entry name" value="ACYL-COA DEHYDROGENASE AIDB-RELATED"/>
    <property type="match status" value="1"/>
</dbReference>
<dbReference type="Gene3D" id="2.40.110.20">
    <property type="match status" value="1"/>
</dbReference>
<dbReference type="EMBL" id="AQQV01000003">
    <property type="protein sequence ID" value="ORE85849.1"/>
    <property type="molecule type" value="Genomic_DNA"/>
</dbReference>
<comment type="similarity">
    <text evidence="2 5">Belongs to the acyl-CoA dehydrogenase family.</text>
</comment>
<keyword evidence="3 5" id="KW-0285">Flavoprotein</keyword>
<dbReference type="InterPro" id="IPR036250">
    <property type="entry name" value="AcylCo_DH-like_C"/>
</dbReference>
<evidence type="ECO:0000313" key="10">
    <source>
        <dbReference type="Proteomes" id="UP000192342"/>
    </source>
</evidence>
<dbReference type="InterPro" id="IPR006091">
    <property type="entry name" value="Acyl-CoA_Oxase/DH_mid-dom"/>
</dbReference>
<dbReference type="Pfam" id="PF02770">
    <property type="entry name" value="Acyl-CoA_dh_M"/>
    <property type="match status" value="1"/>
</dbReference>
<protein>
    <submittedName>
        <fullName evidence="9">Acyl-CoA dehydrogenase domain-containing protein</fullName>
    </submittedName>
</protein>
<evidence type="ECO:0000256" key="5">
    <source>
        <dbReference type="RuleBase" id="RU362125"/>
    </source>
</evidence>
<comment type="cofactor">
    <cofactor evidence="1 5">
        <name>FAD</name>
        <dbReference type="ChEBI" id="CHEBI:57692"/>
    </cofactor>
</comment>
<dbReference type="Pfam" id="PF00441">
    <property type="entry name" value="Acyl-CoA_dh_1"/>
    <property type="match status" value="1"/>
</dbReference>
<evidence type="ECO:0000259" key="7">
    <source>
        <dbReference type="Pfam" id="PF02770"/>
    </source>
</evidence>
<dbReference type="PANTHER" id="PTHR42707">
    <property type="entry name" value="ACYL-COA DEHYDROGENASE"/>
    <property type="match status" value="1"/>
</dbReference>
<feature type="domain" description="Adaptive response protein AidB N-terminal" evidence="8">
    <location>
        <begin position="38"/>
        <end position="193"/>
    </location>
</feature>
<dbReference type="SUPFAM" id="SSF47203">
    <property type="entry name" value="Acyl-CoA dehydrogenase C-terminal domain-like"/>
    <property type="match status" value="1"/>
</dbReference>
<evidence type="ECO:0000259" key="8">
    <source>
        <dbReference type="Pfam" id="PF18158"/>
    </source>
</evidence>
<evidence type="ECO:0000256" key="1">
    <source>
        <dbReference type="ARBA" id="ARBA00001974"/>
    </source>
</evidence>
<dbReference type="Proteomes" id="UP000192342">
    <property type="component" value="Unassembled WGS sequence"/>
</dbReference>
<dbReference type="AlphaFoldDB" id="A0A1Y1SB43"/>
<reference evidence="9 10" key="1">
    <citation type="submission" date="2013-04" db="EMBL/GenBank/DDBJ databases">
        <title>Oceanococcus atlanticus 22II-S10r2 Genome Sequencing.</title>
        <authorList>
            <person name="Lai Q."/>
            <person name="Li G."/>
            <person name="Shao Z."/>
        </authorList>
    </citation>
    <scope>NUCLEOTIDE SEQUENCE [LARGE SCALE GENOMIC DNA]</scope>
    <source>
        <strain evidence="9 10">22II-S10r2</strain>
    </source>
</reference>
<dbReference type="InterPro" id="IPR041504">
    <property type="entry name" value="AidB_N"/>
</dbReference>
<dbReference type="Gene3D" id="1.20.140.10">
    <property type="entry name" value="Butyryl-CoA Dehydrogenase, subunit A, domain 3"/>
    <property type="match status" value="1"/>
</dbReference>
<sequence>MRSAEDERAAACFTHYPIQSGFEAMNQAHLGETHRVENVSTELVDYNLFTTDTPLVEAVAREGGAWGATQIHDFAAHIGRAEYLELGYLANRYTPELDTHDRFGRRLDLVRYHPAYHQLMDTALSNGLHSAPWTDPRAGAHVVRGAKSFMHSQVEAGHGCPVTMTFASVPSLRHQPELADIWLPKVLARGYDPRNLPVEQKSAATIGMGMTEKQGGSDVRANSTTATPLGEGGGGQLYALVGHKWFLSAPMCDAFLVLANTAAGVSCFLVPRWLPDGEKNALNVIRLKDKMGNKSNASSEVEFRGARGWLVGEEGRGVPTIIEMVSLTRFDCMGASAGLMRAGLANAIHHCRERAAFGARLIDQPLMRNVLADLALEYEAAIAFAMRMARALDSRASDQHEANLARLATAVGKYWNCKRAPNHSYEIMECIGGSGVMENSIFPRLYREAVINPIWEGSGNVQCLDVLRAMGKSPAVVHSFISECEQARGGNGYLDRYLDALKAQIGSLDPGDDQALQFGARALVDRMALAFQAALLVRHAPQAVSEAFCASRLHGDGQHNFGALPQGTDVATIIERADPASPCALKQIMANAA</sequence>
<keyword evidence="10" id="KW-1185">Reference proteome</keyword>
<dbReference type="InterPro" id="IPR006089">
    <property type="entry name" value="Acyl-CoA_DH_CS"/>
</dbReference>
<dbReference type="GO" id="GO:0003995">
    <property type="term" value="F:acyl-CoA dehydrogenase activity"/>
    <property type="evidence" value="ECO:0007669"/>
    <property type="project" value="InterPro"/>
</dbReference>
<proteinExistence type="inferred from homology"/>
<evidence type="ECO:0000259" key="6">
    <source>
        <dbReference type="Pfam" id="PF00441"/>
    </source>
</evidence>
<evidence type="ECO:0000256" key="4">
    <source>
        <dbReference type="ARBA" id="ARBA00022827"/>
    </source>
</evidence>
<dbReference type="PROSITE" id="PS00073">
    <property type="entry name" value="ACYL_COA_DH_2"/>
    <property type="match status" value="1"/>
</dbReference>
<dbReference type="Gene3D" id="6.10.250.600">
    <property type="match status" value="1"/>
</dbReference>
<dbReference type="InterPro" id="IPR009100">
    <property type="entry name" value="AcylCoA_DH/oxidase_NM_dom_sf"/>
</dbReference>
<comment type="caution">
    <text evidence="9">The sequence shown here is derived from an EMBL/GenBank/DDBJ whole genome shotgun (WGS) entry which is preliminary data.</text>
</comment>
<dbReference type="STRING" id="1317117.ATO7_11168"/>
<keyword evidence="4 5" id="KW-0274">FAD</keyword>
<dbReference type="SUPFAM" id="SSF56645">
    <property type="entry name" value="Acyl-CoA dehydrogenase NM domain-like"/>
    <property type="match status" value="1"/>
</dbReference>
<gene>
    <name evidence="9" type="ORF">ATO7_11168</name>
</gene>
<accession>A0A1Y1SB43</accession>
<evidence type="ECO:0000256" key="2">
    <source>
        <dbReference type="ARBA" id="ARBA00009347"/>
    </source>
</evidence>
<dbReference type="Pfam" id="PF18158">
    <property type="entry name" value="AidB_N"/>
    <property type="match status" value="1"/>
</dbReference>
<evidence type="ECO:0000256" key="3">
    <source>
        <dbReference type="ARBA" id="ARBA00022630"/>
    </source>
</evidence>